<gene>
    <name evidence="4" type="ORF">PVAP13_2NG166600</name>
</gene>
<sequence>MMTVPMDSATPAPTSSRDLAERLFNKNNELEDQLRKSVQSKVPSDPNIWLQMRDNFEKIILIDHDFCEQNELEYLLWQLHYKRIEDFRRSISAVNSAASQSGKSNANPDRLKRIKSAFKSFLSEATGFYHDLMLKIKSNCGLPLGYFPEGFENASNSERDDKKTAQLKKGLISCHRCLIYLGDLARYKSLHGDGDSASREYAAASSYYKEAASIYPSSGNPHHQLAILASYSGNEVVAVYRYFRSLAADTPFTTARDNLIILFEKNCQRYGQLSDNNKVPIAKALPPRSSGRGRGRGEVRFQPKDVNAETAARQRECNIPDTLKTFYIRFVRLNGILFTRTSLETFGELFSSVSNDLQILLSSGLEEELNFGSDAAENALAVVRLTAILIFTVHNVKKEPDSQSYAEIVQRRVLLQSAFTAAFEFVGRILRRCSELHDVASSFYLPAILVYIEWLASHPELAVDTEMEKKHANARSFFWNQCIAFMNKLVLTNLAAIDGDDDEACFSNMSMYEEGETGNRLALWEDLELRGFLPLVPAHVILDFSSKHTFGNVGSTKEKKARVQRIFAAGKSLLNFVQVDQLRIYFDPSSKKFVMAKKPPVPKVSAPLHESADALKTNAIEMEHEAARRIDSVSGNMGALQSKVQLCPEGDDDEEIVFKPTASEKFPKAPSELSVNGYTHPVPMSAAGWLANASLVSIQSTTSMSAAVNYNSTASVSAAGNYNINQSLPISSISWAVNGEQQVIPNIDPRFELLQPVEVSASSWISNGAQHVGRQNTVSTFPDVVSDPRVSASMLPCFSSPDYSKLLSDKEMFLMNGLKNVNITGNGYLEQRLQAGLSGLQSMGYSPQIPVECGGNVTNLIHNQGVPLSSGPKREWRMIDQSDGDELYEVLNVQTQRFVETNSKSSDYRHSARTICFISHWTS</sequence>
<dbReference type="InterPro" id="IPR045153">
    <property type="entry name" value="Est1/Ebs1-like"/>
</dbReference>
<dbReference type="Gene3D" id="1.25.40.10">
    <property type="entry name" value="Tetratricopeptide repeat domain"/>
    <property type="match status" value="1"/>
</dbReference>
<dbReference type="Pfam" id="PF10373">
    <property type="entry name" value="EST1_DNA_bind"/>
    <property type="match status" value="1"/>
</dbReference>
<organism evidence="4 5">
    <name type="scientific">Panicum virgatum</name>
    <name type="common">Blackwell switchgrass</name>
    <dbReference type="NCBI Taxonomy" id="38727"/>
    <lineage>
        <taxon>Eukaryota</taxon>
        <taxon>Viridiplantae</taxon>
        <taxon>Streptophyta</taxon>
        <taxon>Embryophyta</taxon>
        <taxon>Tracheophyta</taxon>
        <taxon>Spermatophyta</taxon>
        <taxon>Magnoliopsida</taxon>
        <taxon>Liliopsida</taxon>
        <taxon>Poales</taxon>
        <taxon>Poaceae</taxon>
        <taxon>PACMAD clade</taxon>
        <taxon>Panicoideae</taxon>
        <taxon>Panicodae</taxon>
        <taxon>Paniceae</taxon>
        <taxon>Panicinae</taxon>
        <taxon>Panicum</taxon>
        <taxon>Panicum sect. Hiantes</taxon>
    </lineage>
</organism>
<dbReference type="GO" id="GO:0070034">
    <property type="term" value="F:telomerase RNA binding"/>
    <property type="evidence" value="ECO:0007669"/>
    <property type="project" value="TreeGrafter"/>
</dbReference>
<dbReference type="GO" id="GO:0000184">
    <property type="term" value="P:nuclear-transcribed mRNA catabolic process, nonsense-mediated decay"/>
    <property type="evidence" value="ECO:0007669"/>
    <property type="project" value="TreeGrafter"/>
</dbReference>
<dbReference type="FunFam" id="1.25.40.10:FF:000225">
    <property type="entry name" value="Protein SMG7"/>
    <property type="match status" value="1"/>
</dbReference>
<dbReference type="AlphaFoldDB" id="A0A8T0VHT5"/>
<dbReference type="GO" id="GO:0005697">
    <property type="term" value="C:telomerase holoenzyme complex"/>
    <property type="evidence" value="ECO:0007669"/>
    <property type="project" value="TreeGrafter"/>
</dbReference>
<dbReference type="Proteomes" id="UP000823388">
    <property type="component" value="Chromosome 2N"/>
</dbReference>
<keyword evidence="5" id="KW-1185">Reference proteome</keyword>
<dbReference type="Pfam" id="PF10374">
    <property type="entry name" value="EST1"/>
    <property type="match status" value="1"/>
</dbReference>
<proteinExistence type="predicted"/>
<evidence type="ECO:0000313" key="5">
    <source>
        <dbReference type="Proteomes" id="UP000823388"/>
    </source>
</evidence>
<protein>
    <recommendedName>
        <fullName evidence="6">Protein SMG7</fullName>
    </recommendedName>
</protein>
<reference evidence="4" key="1">
    <citation type="submission" date="2020-05" db="EMBL/GenBank/DDBJ databases">
        <title>WGS assembly of Panicum virgatum.</title>
        <authorList>
            <person name="Lovell J.T."/>
            <person name="Jenkins J."/>
            <person name="Shu S."/>
            <person name="Juenger T.E."/>
            <person name="Schmutz J."/>
        </authorList>
    </citation>
    <scope>NUCLEOTIDE SEQUENCE</scope>
    <source>
        <strain evidence="4">AP13</strain>
    </source>
</reference>
<evidence type="ECO:0000256" key="1">
    <source>
        <dbReference type="ARBA" id="ARBA00022737"/>
    </source>
</evidence>
<dbReference type="SUPFAM" id="SSF48452">
    <property type="entry name" value="TPR-like"/>
    <property type="match status" value="1"/>
</dbReference>
<accession>A0A8T0VHT5</accession>
<name>A0A8T0VHT5_PANVG</name>
<comment type="caution">
    <text evidence="4">The sequence shown here is derived from an EMBL/GenBank/DDBJ whole genome shotgun (WGS) entry which is preliminary data.</text>
</comment>
<evidence type="ECO:0000259" key="2">
    <source>
        <dbReference type="Pfam" id="PF10373"/>
    </source>
</evidence>
<dbReference type="PANTHER" id="PTHR15696">
    <property type="entry name" value="SMG-7 SUPPRESSOR WITH MORPHOLOGICAL EFFECT ON GENITALIA PROTEIN 7"/>
    <property type="match status" value="1"/>
</dbReference>
<dbReference type="GO" id="GO:0042162">
    <property type="term" value="F:telomeric DNA binding"/>
    <property type="evidence" value="ECO:0007669"/>
    <property type="project" value="TreeGrafter"/>
</dbReference>
<evidence type="ECO:0000259" key="3">
    <source>
        <dbReference type="Pfam" id="PF10374"/>
    </source>
</evidence>
<feature type="domain" description="Telomerase activating protein Est1-like N-terminal" evidence="3">
    <location>
        <begin position="72"/>
        <end position="191"/>
    </location>
</feature>
<feature type="domain" description="DNA/RNA-binding" evidence="2">
    <location>
        <begin position="204"/>
        <end position="538"/>
    </location>
</feature>
<evidence type="ECO:0000313" key="4">
    <source>
        <dbReference type="EMBL" id="KAG2634007.1"/>
    </source>
</evidence>
<keyword evidence="1" id="KW-0677">Repeat</keyword>
<dbReference type="InterPro" id="IPR019458">
    <property type="entry name" value="Est1-like_N"/>
</dbReference>
<dbReference type="InterPro" id="IPR011990">
    <property type="entry name" value="TPR-like_helical_dom_sf"/>
</dbReference>
<dbReference type="EMBL" id="CM029040">
    <property type="protein sequence ID" value="KAG2634007.1"/>
    <property type="molecule type" value="Genomic_DNA"/>
</dbReference>
<evidence type="ECO:0008006" key="6">
    <source>
        <dbReference type="Google" id="ProtNLM"/>
    </source>
</evidence>
<dbReference type="PANTHER" id="PTHR15696:SF25">
    <property type="entry name" value="OS08G0305300 PROTEIN"/>
    <property type="match status" value="1"/>
</dbReference>
<dbReference type="InterPro" id="IPR018834">
    <property type="entry name" value="DNA/RNA-bd_Est1-type"/>
</dbReference>